<evidence type="ECO:0000256" key="4">
    <source>
        <dbReference type="ARBA" id="ARBA00022692"/>
    </source>
</evidence>
<protein>
    <submittedName>
        <fullName evidence="8">TRAG family protein</fullName>
    </submittedName>
</protein>
<proteinExistence type="inferred from homology"/>
<keyword evidence="8" id="KW-0614">Plasmid</keyword>
<organism evidence="8">
    <name type="scientific">Caulobacter sp. (strain K31)</name>
    <dbReference type="NCBI Taxonomy" id="366602"/>
    <lineage>
        <taxon>Bacteria</taxon>
        <taxon>Pseudomonadati</taxon>
        <taxon>Pseudomonadota</taxon>
        <taxon>Alphaproteobacteria</taxon>
        <taxon>Caulobacterales</taxon>
        <taxon>Caulobacteraceae</taxon>
        <taxon>Caulobacter</taxon>
    </lineage>
</organism>
<dbReference type="InterPro" id="IPR003688">
    <property type="entry name" value="TraG/VirD4"/>
</dbReference>
<keyword evidence="4 7" id="KW-0812">Transmembrane</keyword>
<dbReference type="EMBL" id="CP000928">
    <property type="protein sequence ID" value="ABZ74280.1"/>
    <property type="molecule type" value="Genomic_DNA"/>
</dbReference>
<dbReference type="InterPro" id="IPR051539">
    <property type="entry name" value="T4SS-coupling_protein"/>
</dbReference>
<evidence type="ECO:0000256" key="2">
    <source>
        <dbReference type="ARBA" id="ARBA00008806"/>
    </source>
</evidence>
<evidence type="ECO:0000256" key="1">
    <source>
        <dbReference type="ARBA" id="ARBA00004651"/>
    </source>
</evidence>
<evidence type="ECO:0000256" key="3">
    <source>
        <dbReference type="ARBA" id="ARBA00022475"/>
    </source>
</evidence>
<dbReference type="InterPro" id="IPR027417">
    <property type="entry name" value="P-loop_NTPase"/>
</dbReference>
<keyword evidence="3" id="KW-1003">Cell membrane</keyword>
<evidence type="ECO:0000256" key="6">
    <source>
        <dbReference type="ARBA" id="ARBA00023136"/>
    </source>
</evidence>
<dbReference type="Pfam" id="PF02534">
    <property type="entry name" value="T4SS-DNA_transf"/>
    <property type="match status" value="1"/>
</dbReference>
<comment type="subcellular location">
    <subcellularLocation>
        <location evidence="1">Cell membrane</location>
        <topology evidence="1">Multi-pass membrane protein</topology>
    </subcellularLocation>
</comment>
<accession>B0T9A5</accession>
<dbReference type="Gene3D" id="3.40.50.300">
    <property type="entry name" value="P-loop containing nucleotide triphosphate hydrolases"/>
    <property type="match status" value="1"/>
</dbReference>
<sequence>MSLSAKSRWLVPLTVALAFLGLAAATQTIGHLFHYTTALGRGWADLGGVRLYAPWSIIGWYGRHAGHYPQAFDQAALTGLGVFVCPLLIIAGLTRRFVARPKPFGTGAWGGLAEARRAALLNGERLAGRVLGRLKGKLLTFTGVEHCVIVGASRSGKGAGHVVPTILSWDQSLFVYDRKGELWHITADHRRRFSHTFYFAPTDPDTARWNPLFEVRKGPMEIADIQNIVGILVDPIGLKQGNLDFFDQSAASFFTGVILHALYTAPDELKNLTYVRRLLIDIEPTLDAMLGSKHRWRPDAAAPDGLARDAEGQPIAEVHPEVWLGATAFRSMEPRVRSSVLATSQKSLALWADPLVANATSWSDFCIGDLVCADHPVSFYLITPQAHADRLAFLVRVMLRQSLNSLMETIDADSRGRKKRHRLLKMLDEVPKLGALPFLENALGEMAGYGISAHLICQSFNDVFKHYGVHTSIFDNCHVTAAFATSEPGSIERIVKRAGRALEMRESFSDPRLLFGTGHRSRNQAEVERYVLAEQDVRALPGDKQFLFVNNAKPFLADKIRYFEEPLFAARSRDFFHGERARFVQTRQTLDTPGRPPIDWLGVEAVEPYAAPLQPMPSAAFACTDGLSIVDLIYNEED</sequence>
<reference evidence="8" key="1">
    <citation type="submission" date="2008-01" db="EMBL/GenBank/DDBJ databases">
        <title>Complete sequence of plasmid1 pCAUL01 of Caulobacter sp. K31.</title>
        <authorList>
            <consortium name="US DOE Joint Genome Institute"/>
            <person name="Copeland A."/>
            <person name="Lucas S."/>
            <person name="Lapidus A."/>
            <person name="Barry K."/>
            <person name="Glavina del Rio T."/>
            <person name="Dalin E."/>
            <person name="Tice H."/>
            <person name="Pitluck S."/>
            <person name="Bruce D."/>
            <person name="Goodwin L."/>
            <person name="Thompson L.S."/>
            <person name="Brettin T."/>
            <person name="Detter J.C."/>
            <person name="Han C."/>
            <person name="Schmutz J."/>
            <person name="Larimer F."/>
            <person name="Land M."/>
            <person name="Hauser L."/>
            <person name="Kyrpides N."/>
            <person name="Kim E."/>
            <person name="Stephens C."/>
            <person name="Richardson P."/>
        </authorList>
    </citation>
    <scope>NUCLEOTIDE SEQUENCE [LARGE SCALE GENOMIC DNA]</scope>
    <source>
        <plasmid evidence="8">K31</plasmid>
        <plasmid evidence="8">pCAUL01</plasmid>
    </source>
</reference>
<dbReference type="PANTHER" id="PTHR37937">
    <property type="entry name" value="CONJUGATIVE TRANSFER: DNA TRANSPORT"/>
    <property type="match status" value="1"/>
</dbReference>
<evidence type="ECO:0000256" key="5">
    <source>
        <dbReference type="ARBA" id="ARBA00022989"/>
    </source>
</evidence>
<evidence type="ECO:0000313" key="8">
    <source>
        <dbReference type="EMBL" id="ABZ74280.1"/>
    </source>
</evidence>
<name>B0T9A5_CAUSK</name>
<evidence type="ECO:0000256" key="7">
    <source>
        <dbReference type="SAM" id="Phobius"/>
    </source>
</evidence>
<comment type="similarity">
    <text evidence="2">Belongs to the VirD4/TraG family.</text>
</comment>
<geneLocation type="plasmid" evidence="8">
    <name>pCAUL01</name>
</geneLocation>
<dbReference type="PANTHER" id="PTHR37937:SF1">
    <property type="entry name" value="CONJUGATIVE TRANSFER: DNA TRANSPORT"/>
    <property type="match status" value="1"/>
</dbReference>
<dbReference type="AlphaFoldDB" id="B0T9A5"/>
<feature type="transmembrane region" description="Helical" evidence="7">
    <location>
        <begin position="75"/>
        <end position="94"/>
    </location>
</feature>
<dbReference type="KEGG" id="cak:Caul_5160"/>
<dbReference type="SUPFAM" id="SSF52540">
    <property type="entry name" value="P-loop containing nucleoside triphosphate hydrolases"/>
    <property type="match status" value="1"/>
</dbReference>
<dbReference type="GO" id="GO:0005886">
    <property type="term" value="C:plasma membrane"/>
    <property type="evidence" value="ECO:0007669"/>
    <property type="project" value="UniProtKB-SubCell"/>
</dbReference>
<dbReference type="CDD" id="cd01127">
    <property type="entry name" value="TrwB_TraG_TraD_VirD4"/>
    <property type="match status" value="2"/>
</dbReference>
<gene>
    <name evidence="8" type="ordered locus">Caul_5160</name>
</gene>
<dbReference type="OrthoDB" id="9759295at2"/>
<keyword evidence="5 7" id="KW-1133">Transmembrane helix</keyword>
<keyword evidence="6 7" id="KW-0472">Membrane</keyword>
<dbReference type="HOGENOM" id="CLU_012039_0_1_5"/>